<proteinExistence type="predicted"/>
<keyword evidence="5 7" id="KW-0040">ANK repeat</keyword>
<evidence type="ECO:0000256" key="7">
    <source>
        <dbReference type="PROSITE-ProRule" id="PRU00023"/>
    </source>
</evidence>
<dbReference type="SUPFAM" id="SSF48403">
    <property type="entry name" value="Ankyrin repeat"/>
    <property type="match status" value="2"/>
</dbReference>
<feature type="transmembrane region" description="Helical" evidence="8">
    <location>
        <begin position="671"/>
        <end position="696"/>
    </location>
</feature>
<dbReference type="InterPro" id="IPR002110">
    <property type="entry name" value="Ankyrin_rpt"/>
</dbReference>
<evidence type="ECO:0000259" key="9">
    <source>
        <dbReference type="Pfam" id="PF13962"/>
    </source>
</evidence>
<feature type="transmembrane region" description="Helical" evidence="8">
    <location>
        <begin position="596"/>
        <end position="622"/>
    </location>
</feature>
<dbReference type="Pfam" id="PF00023">
    <property type="entry name" value="Ank"/>
    <property type="match status" value="1"/>
</dbReference>
<dbReference type="GeneID" id="123404238"/>
<dbReference type="PANTHER" id="PTHR24186:SF50">
    <property type="entry name" value="ANKYRIN REPEAT-CONTAINING PROTEIN ITN1-LIKE ISOFORM X1"/>
    <property type="match status" value="1"/>
</dbReference>
<dbReference type="EnsemblPlants" id="HORVU.MOREX.r3.1HG0003980.1">
    <property type="protein sequence ID" value="HORVU.MOREX.r3.1HG0003980.1"/>
    <property type="gene ID" value="HORVU.MOREX.r3.1HG0003980"/>
</dbReference>
<feature type="transmembrane region" description="Helical" evidence="8">
    <location>
        <begin position="517"/>
        <end position="540"/>
    </location>
</feature>
<dbReference type="OrthoDB" id="680640at2759"/>
<sequence length="704" mass="76905">MEEVDPMLAMASSTGVVASSSPNALAVGLWDAQQLEVMSLINPINPLLLASACVGSSEALVFLFRREDNQEPPMLIPTQDFLDLLEGYTPGSSTRRSPSVPQAYANVEDGVDQPFFRSTSRLLAGVTAEGDTALHAVTCHGDTAEFQECARIINERDQRLLFAVNRKGDTPLHCAARAGRSRVLSCLIKLAASCNRLHELLRKENGLKETALHDALRIGRKDIVESLMEADPELANYPKDGTSPLYLAILLSKCSLPETLHDKSNGNLSYAGPNGQNALHAAISQDTVITKHVLNWNNSLTTRPDRDGSTPLHFVSSFWHWPAGVKQLLEANPLSVYQEDNNGLFPIHVAASMGVEHTITIILEMFPSCAGLRTARGQTFLHVAIQKRRKNIVSFVCRTPSLNWILNMRDNDGNTALHLAAQARNLCNFCSVFANKKVQLNIANNNNQTALDISRSVLPDGTYYSLDNGDLIRKALEVVHAKDSCLRQDLEEKYSRKLIPNHMIIEAEKVRDSSQMLGLGSVLIATVTFGATFAVPGGFVADDHTNKGTPTLAGRYAFDAFMMANALAFICSSIATIGLVYSGISMVNLRIRIMNFNASVVFMSSSVTSLSAAFALGVYMVLAPVANSTGIAICVLSPLVVLYRNFEFLLKADILARPICVRIGLSRGLKWLALIIGGQIFVELWPFIFIFGWAAIAQKLENHP</sequence>
<dbReference type="Pfam" id="PF12796">
    <property type="entry name" value="Ank_2"/>
    <property type="match status" value="1"/>
</dbReference>
<gene>
    <name evidence="10" type="primary">LOC123404238</name>
</gene>
<evidence type="ECO:0000256" key="5">
    <source>
        <dbReference type="ARBA" id="ARBA00023043"/>
    </source>
</evidence>
<dbReference type="Proteomes" id="UP000011116">
    <property type="component" value="Chromosome 1H"/>
</dbReference>
<dbReference type="GO" id="GO:0005886">
    <property type="term" value="C:plasma membrane"/>
    <property type="evidence" value="ECO:0000318"/>
    <property type="project" value="GO_Central"/>
</dbReference>
<reference evidence="10" key="3">
    <citation type="submission" date="2022-01" db="UniProtKB">
        <authorList>
            <consortium name="EnsemblPlants"/>
        </authorList>
    </citation>
    <scope>IDENTIFICATION</scope>
    <source>
        <strain evidence="10">subsp. vulgare</strain>
    </source>
</reference>
<dbReference type="PROSITE" id="PS50088">
    <property type="entry name" value="ANK_REPEAT"/>
    <property type="match status" value="1"/>
</dbReference>
<dbReference type="SMART" id="SM00248">
    <property type="entry name" value="ANK"/>
    <property type="match status" value="7"/>
</dbReference>
<dbReference type="InterPro" id="IPR036770">
    <property type="entry name" value="Ankyrin_rpt-contain_sf"/>
</dbReference>
<evidence type="ECO:0000256" key="2">
    <source>
        <dbReference type="ARBA" id="ARBA00022692"/>
    </source>
</evidence>
<feature type="transmembrane region" description="Helical" evidence="8">
    <location>
        <begin position="628"/>
        <end position="650"/>
    </location>
</feature>
<feature type="repeat" description="ANK" evidence="7">
    <location>
        <begin position="167"/>
        <end position="199"/>
    </location>
</feature>
<evidence type="ECO:0000256" key="4">
    <source>
        <dbReference type="ARBA" id="ARBA00022989"/>
    </source>
</evidence>
<dbReference type="RefSeq" id="XP_044954090.1">
    <property type="nucleotide sequence ID" value="XM_045098155.1"/>
</dbReference>
<evidence type="ECO:0000256" key="1">
    <source>
        <dbReference type="ARBA" id="ARBA00004141"/>
    </source>
</evidence>
<feature type="transmembrane region" description="Helical" evidence="8">
    <location>
        <begin position="560"/>
        <end position="584"/>
    </location>
</feature>
<keyword evidence="2 8" id="KW-0812">Transmembrane</keyword>
<dbReference type="Gramene" id="HORVU.MOREX.r3.1HG0003980.1">
    <property type="protein sequence ID" value="HORVU.MOREX.r3.1HG0003980.1"/>
    <property type="gene ID" value="HORVU.MOREX.r3.1HG0003980"/>
</dbReference>
<dbReference type="SMR" id="A0A8I7B0B9"/>
<evidence type="ECO:0000256" key="6">
    <source>
        <dbReference type="ARBA" id="ARBA00023136"/>
    </source>
</evidence>
<evidence type="ECO:0000313" key="11">
    <source>
        <dbReference type="Proteomes" id="UP000011116"/>
    </source>
</evidence>
<accession>A0A8I7B0B9</accession>
<dbReference type="AlphaFoldDB" id="A0A8I7B0B9"/>
<organism evidence="10 11">
    <name type="scientific">Hordeum vulgare subsp. vulgare</name>
    <name type="common">Domesticated barley</name>
    <dbReference type="NCBI Taxonomy" id="112509"/>
    <lineage>
        <taxon>Eukaryota</taxon>
        <taxon>Viridiplantae</taxon>
        <taxon>Streptophyta</taxon>
        <taxon>Embryophyta</taxon>
        <taxon>Tracheophyta</taxon>
        <taxon>Spermatophyta</taxon>
        <taxon>Magnoliopsida</taxon>
        <taxon>Liliopsida</taxon>
        <taxon>Poales</taxon>
        <taxon>Poaceae</taxon>
        <taxon>BOP clade</taxon>
        <taxon>Pooideae</taxon>
        <taxon>Triticodae</taxon>
        <taxon>Triticeae</taxon>
        <taxon>Hordeinae</taxon>
        <taxon>Hordeum</taxon>
    </lineage>
</organism>
<reference evidence="11" key="1">
    <citation type="journal article" date="2012" name="Nature">
        <title>A physical, genetic and functional sequence assembly of the barley genome.</title>
        <authorList>
            <consortium name="The International Barley Genome Sequencing Consortium"/>
            <person name="Mayer K.F."/>
            <person name="Waugh R."/>
            <person name="Brown J.W."/>
            <person name="Schulman A."/>
            <person name="Langridge P."/>
            <person name="Platzer M."/>
            <person name="Fincher G.B."/>
            <person name="Muehlbauer G.J."/>
            <person name="Sato K."/>
            <person name="Close T.J."/>
            <person name="Wise R.P."/>
            <person name="Stein N."/>
        </authorList>
    </citation>
    <scope>NUCLEOTIDE SEQUENCE [LARGE SCALE GENOMIC DNA]</scope>
    <source>
        <strain evidence="11">cv. Morex</strain>
    </source>
</reference>
<evidence type="ECO:0000256" key="8">
    <source>
        <dbReference type="SAM" id="Phobius"/>
    </source>
</evidence>
<dbReference type="KEGG" id="hvg:123404238"/>
<keyword evidence="3" id="KW-0677">Repeat</keyword>
<evidence type="ECO:0000256" key="3">
    <source>
        <dbReference type="ARBA" id="ARBA00022737"/>
    </source>
</evidence>
<evidence type="ECO:0000313" key="10">
    <source>
        <dbReference type="EnsemblPlants" id="HORVU.MOREX.r3.1HG0003980.1"/>
    </source>
</evidence>
<name>A0A8I7B0B9_HORVV</name>
<dbReference type="InterPro" id="IPR026961">
    <property type="entry name" value="PGG_dom"/>
</dbReference>
<comment type="subcellular location">
    <subcellularLocation>
        <location evidence="1">Membrane</location>
        <topology evidence="1">Multi-pass membrane protein</topology>
    </subcellularLocation>
</comment>
<dbReference type="Pfam" id="PF13962">
    <property type="entry name" value="PGG"/>
    <property type="match status" value="1"/>
</dbReference>
<keyword evidence="4 8" id="KW-1133">Transmembrane helix</keyword>
<reference evidence="10" key="2">
    <citation type="submission" date="2020-10" db="EMBL/GenBank/DDBJ databases">
        <authorList>
            <person name="Scholz U."/>
            <person name="Mascher M."/>
            <person name="Fiebig A."/>
        </authorList>
    </citation>
    <scope>NUCLEOTIDE SEQUENCE [LARGE SCALE GENOMIC DNA]</scope>
    <source>
        <strain evidence="10">cv. Morex</strain>
    </source>
</reference>
<keyword evidence="11" id="KW-1185">Reference proteome</keyword>
<keyword evidence="6 8" id="KW-0472">Membrane</keyword>
<dbReference type="PANTHER" id="PTHR24186">
    <property type="entry name" value="PROTEIN PHOSPHATASE 1 REGULATORY SUBUNIT"/>
    <property type="match status" value="1"/>
</dbReference>
<dbReference type="Gene3D" id="1.25.40.20">
    <property type="entry name" value="Ankyrin repeat-containing domain"/>
    <property type="match status" value="1"/>
</dbReference>
<protein>
    <recommendedName>
        <fullName evidence="9">PGG domain-containing protein</fullName>
    </recommendedName>
</protein>
<dbReference type="PROSITE" id="PS50297">
    <property type="entry name" value="ANK_REP_REGION"/>
    <property type="match status" value="1"/>
</dbReference>
<feature type="domain" description="PGG" evidence="9">
    <location>
        <begin position="508"/>
        <end position="621"/>
    </location>
</feature>